<gene>
    <name evidence="7" type="ORF">ACH3VR_22020</name>
</gene>
<evidence type="ECO:0000256" key="2">
    <source>
        <dbReference type="ARBA" id="ARBA00023015"/>
    </source>
</evidence>
<keyword evidence="3 5" id="KW-0238">DNA-binding</keyword>
<dbReference type="Pfam" id="PF00440">
    <property type="entry name" value="TetR_N"/>
    <property type="match status" value="1"/>
</dbReference>
<organism evidence="7 8">
    <name type="scientific">Microbacterium alkaliflavum</name>
    <dbReference type="NCBI Taxonomy" id="3248839"/>
    <lineage>
        <taxon>Bacteria</taxon>
        <taxon>Bacillati</taxon>
        <taxon>Actinomycetota</taxon>
        <taxon>Actinomycetes</taxon>
        <taxon>Micrococcales</taxon>
        <taxon>Microbacteriaceae</taxon>
        <taxon>Microbacterium</taxon>
    </lineage>
</organism>
<dbReference type="InterPro" id="IPR009057">
    <property type="entry name" value="Homeodomain-like_sf"/>
</dbReference>
<feature type="domain" description="HTH tetR-type" evidence="6">
    <location>
        <begin position="12"/>
        <end position="72"/>
    </location>
</feature>
<dbReference type="PRINTS" id="PR00455">
    <property type="entry name" value="HTHTETR"/>
</dbReference>
<dbReference type="PROSITE" id="PS01081">
    <property type="entry name" value="HTH_TETR_1"/>
    <property type="match status" value="1"/>
</dbReference>
<protein>
    <submittedName>
        <fullName evidence="7">TetR/AcrR family transcriptional regulator</fullName>
    </submittedName>
</protein>
<dbReference type="InterPro" id="IPR039538">
    <property type="entry name" value="BetI_C"/>
</dbReference>
<evidence type="ECO:0000256" key="4">
    <source>
        <dbReference type="ARBA" id="ARBA00023163"/>
    </source>
</evidence>
<dbReference type="RefSeq" id="WP_397558486.1">
    <property type="nucleotide sequence ID" value="NZ_JBIQWL010000015.1"/>
</dbReference>
<evidence type="ECO:0000313" key="7">
    <source>
        <dbReference type="EMBL" id="MFH8253060.1"/>
    </source>
</evidence>
<name>A0ABW7QDS0_9MICO</name>
<keyword evidence="1" id="KW-0678">Repressor</keyword>
<dbReference type="PANTHER" id="PTHR30055:SF234">
    <property type="entry name" value="HTH-TYPE TRANSCRIPTIONAL REGULATOR BETI"/>
    <property type="match status" value="1"/>
</dbReference>
<dbReference type="SUPFAM" id="SSF46689">
    <property type="entry name" value="Homeodomain-like"/>
    <property type="match status" value="1"/>
</dbReference>
<dbReference type="InterPro" id="IPR036271">
    <property type="entry name" value="Tet_transcr_reg_TetR-rel_C_sf"/>
</dbReference>
<proteinExistence type="predicted"/>
<dbReference type="PANTHER" id="PTHR30055">
    <property type="entry name" value="HTH-TYPE TRANSCRIPTIONAL REGULATOR RUTR"/>
    <property type="match status" value="1"/>
</dbReference>
<dbReference type="Pfam" id="PF13977">
    <property type="entry name" value="TetR_C_6"/>
    <property type="match status" value="1"/>
</dbReference>
<sequence length="202" mass="22391">MTQRRGPYAKSAMRRDAILDAALKVFATNGYWNGSLEEIATEVGVTKPALRYYFPSKEELFTGVLERWDTLAFVVSPLDVSDPVEALRGLVRLTERNLSIPGVIALHTMTSIEATNPAHPAHEFYIRRYEFFRERITEILEGCERLGLLAPGVVPARAARSLGAVMDGLQIQWLTDSESVDLVGDVAHHIEGLLVPAAGWTE</sequence>
<dbReference type="EMBL" id="JBIQWL010000015">
    <property type="protein sequence ID" value="MFH8253060.1"/>
    <property type="molecule type" value="Genomic_DNA"/>
</dbReference>
<evidence type="ECO:0000256" key="3">
    <source>
        <dbReference type="ARBA" id="ARBA00023125"/>
    </source>
</evidence>
<dbReference type="SUPFAM" id="SSF48498">
    <property type="entry name" value="Tetracyclin repressor-like, C-terminal domain"/>
    <property type="match status" value="1"/>
</dbReference>
<dbReference type="Gene3D" id="1.10.357.10">
    <property type="entry name" value="Tetracycline Repressor, domain 2"/>
    <property type="match status" value="1"/>
</dbReference>
<dbReference type="InterPro" id="IPR001647">
    <property type="entry name" value="HTH_TetR"/>
</dbReference>
<accession>A0ABW7QDS0</accession>
<evidence type="ECO:0000313" key="8">
    <source>
        <dbReference type="Proteomes" id="UP001610861"/>
    </source>
</evidence>
<comment type="caution">
    <text evidence="7">The sequence shown here is derived from an EMBL/GenBank/DDBJ whole genome shotgun (WGS) entry which is preliminary data.</text>
</comment>
<keyword evidence="2" id="KW-0805">Transcription regulation</keyword>
<keyword evidence="4" id="KW-0804">Transcription</keyword>
<dbReference type="Proteomes" id="UP001610861">
    <property type="component" value="Unassembled WGS sequence"/>
</dbReference>
<dbReference type="InterPro" id="IPR050109">
    <property type="entry name" value="HTH-type_TetR-like_transc_reg"/>
</dbReference>
<evidence type="ECO:0000256" key="5">
    <source>
        <dbReference type="PROSITE-ProRule" id="PRU00335"/>
    </source>
</evidence>
<evidence type="ECO:0000259" key="6">
    <source>
        <dbReference type="PROSITE" id="PS50977"/>
    </source>
</evidence>
<keyword evidence="8" id="KW-1185">Reference proteome</keyword>
<dbReference type="InterPro" id="IPR023772">
    <property type="entry name" value="DNA-bd_HTH_TetR-type_CS"/>
</dbReference>
<dbReference type="PROSITE" id="PS50977">
    <property type="entry name" value="HTH_TETR_2"/>
    <property type="match status" value="1"/>
</dbReference>
<evidence type="ECO:0000256" key="1">
    <source>
        <dbReference type="ARBA" id="ARBA00022491"/>
    </source>
</evidence>
<feature type="DNA-binding region" description="H-T-H motif" evidence="5">
    <location>
        <begin position="35"/>
        <end position="54"/>
    </location>
</feature>
<reference evidence="7 8" key="1">
    <citation type="submission" date="2024-09" db="EMBL/GenBank/DDBJ databases">
        <authorList>
            <person name="Pan X."/>
        </authorList>
    </citation>
    <scope>NUCLEOTIDE SEQUENCE [LARGE SCALE GENOMIC DNA]</scope>
    <source>
        <strain evidence="7 8">B2969</strain>
    </source>
</reference>